<keyword evidence="3" id="KW-0560">Oxidoreductase</keyword>
<evidence type="ECO:0000256" key="6">
    <source>
        <dbReference type="PIRSR" id="PIRSR000337-1"/>
    </source>
</evidence>
<dbReference type="CDD" id="cd01095">
    <property type="entry name" value="Nitrilotriacetate_monoxgenase"/>
    <property type="match status" value="1"/>
</dbReference>
<dbReference type="RefSeq" id="WP_027029336.1">
    <property type="nucleotide sequence ID" value="NZ_CP033367.1"/>
</dbReference>
<sequence>MPRGQMILLPFFFNPHGDYRMSWRHPRAPADDFLDFDYYRRLVVMAEAAKLDAVFIADHLGIWNGLGSGIPHYANPRLEPLTLVSALSAVTKDIGFMVTGSTSYTEPFHTARMFASIDHISKGRVAWNVVTSGLEEEAMNFGRDANIDHGLRYQRATEFLDVAKALWDSWEDDALTIDKQSGVFARSEKVHLLNHQGEYFKIRGPLNISRPPQGHPVIVQAGSSGAGRDLAAKHAELQFAILKNQAQAIEYRADMMARLAKFGRDPSGFRLLPGIVPVVAGSTAEAEEKQAYLESFMVDEVAVDLLSTWAGVDLSVYPVDGPIPDLPQEANFNGWHTWLGLIKDESNKGLSIRQLARKVSATGSVHMIAGTASHVADQLESWFESGAADGFVLMFQLLPEDWENFIREVVPKLQRRGLVRTEYGPGMLRDRLGLPRPPNRFAAKT</sequence>
<dbReference type="SUPFAM" id="SSF51679">
    <property type="entry name" value="Bacterial luciferase-like"/>
    <property type="match status" value="1"/>
</dbReference>
<dbReference type="PANTHER" id="PTHR30011:SF16">
    <property type="entry name" value="C2H2 FINGER DOMAIN TRANSCRIPTION FACTOR (EUROFUNG)-RELATED"/>
    <property type="match status" value="1"/>
</dbReference>
<dbReference type="InterPro" id="IPR036661">
    <property type="entry name" value="Luciferase-like_sf"/>
</dbReference>
<dbReference type="Proteomes" id="UP000503017">
    <property type="component" value="Chromosome"/>
</dbReference>
<dbReference type="Gene3D" id="3.20.20.30">
    <property type="entry name" value="Luciferase-like domain"/>
    <property type="match status" value="1"/>
</dbReference>
<comment type="similarity">
    <text evidence="5">Belongs to the NtaA/SnaA/DszA monooxygenase family.</text>
</comment>
<dbReference type="PIRSF" id="PIRSF000337">
    <property type="entry name" value="NTA_MOA"/>
    <property type="match status" value="1"/>
</dbReference>
<dbReference type="InterPro" id="IPR011251">
    <property type="entry name" value="Luciferase-like_dom"/>
</dbReference>
<evidence type="ECO:0000256" key="5">
    <source>
        <dbReference type="ARBA" id="ARBA00033748"/>
    </source>
</evidence>
<feature type="binding site" evidence="6">
    <location>
        <position position="99"/>
    </location>
    <ligand>
        <name>FMN</name>
        <dbReference type="ChEBI" id="CHEBI:58210"/>
    </ligand>
</feature>
<feature type="binding site" evidence="6">
    <location>
        <position position="58"/>
    </location>
    <ligand>
        <name>FMN</name>
        <dbReference type="ChEBI" id="CHEBI:58210"/>
    </ligand>
</feature>
<feature type="binding site" evidence="6">
    <location>
        <position position="153"/>
    </location>
    <ligand>
        <name>FMN</name>
        <dbReference type="ChEBI" id="CHEBI:58210"/>
    </ligand>
</feature>
<dbReference type="PANTHER" id="PTHR30011">
    <property type="entry name" value="ALKANESULFONATE MONOOXYGENASE-RELATED"/>
    <property type="match status" value="1"/>
</dbReference>
<feature type="binding site" evidence="6">
    <location>
        <position position="224"/>
    </location>
    <ligand>
        <name>FMN</name>
        <dbReference type="ChEBI" id="CHEBI:58210"/>
    </ligand>
</feature>
<organism evidence="8 9">
    <name type="scientific">Mesorhizobium loti R88b</name>
    <dbReference type="NCBI Taxonomy" id="935548"/>
    <lineage>
        <taxon>Bacteria</taxon>
        <taxon>Pseudomonadati</taxon>
        <taxon>Pseudomonadota</taxon>
        <taxon>Alphaproteobacteria</taxon>
        <taxon>Hyphomicrobiales</taxon>
        <taxon>Phyllobacteriaceae</taxon>
        <taxon>Mesorhizobium</taxon>
    </lineage>
</organism>
<dbReference type="NCBIfam" id="TIGR03860">
    <property type="entry name" value="FMN_nitrolo"/>
    <property type="match status" value="1"/>
</dbReference>
<dbReference type="GO" id="GO:0016705">
    <property type="term" value="F:oxidoreductase activity, acting on paired donors, with incorporation or reduction of molecular oxygen"/>
    <property type="evidence" value="ECO:0007669"/>
    <property type="project" value="InterPro"/>
</dbReference>
<keyword evidence="1 6" id="KW-0285">Flavoprotein</keyword>
<dbReference type="AlphaFoldDB" id="A0A6M7WWY6"/>
<evidence type="ECO:0000313" key="9">
    <source>
        <dbReference type="Proteomes" id="UP000503017"/>
    </source>
</evidence>
<keyword evidence="2 6" id="KW-0288">FMN</keyword>
<evidence type="ECO:0000256" key="4">
    <source>
        <dbReference type="ARBA" id="ARBA00023033"/>
    </source>
</evidence>
<proteinExistence type="inferred from homology"/>
<evidence type="ECO:0000256" key="2">
    <source>
        <dbReference type="ARBA" id="ARBA00022643"/>
    </source>
</evidence>
<dbReference type="GO" id="GO:0004497">
    <property type="term" value="F:monooxygenase activity"/>
    <property type="evidence" value="ECO:0007669"/>
    <property type="project" value="UniProtKB-KW"/>
</dbReference>
<dbReference type="InterPro" id="IPR016215">
    <property type="entry name" value="NTA_MOA"/>
</dbReference>
<evidence type="ECO:0000256" key="3">
    <source>
        <dbReference type="ARBA" id="ARBA00023002"/>
    </source>
</evidence>
<feature type="binding site" evidence="6">
    <location>
        <position position="223"/>
    </location>
    <ligand>
        <name>FMN</name>
        <dbReference type="ChEBI" id="CHEBI:58210"/>
    </ligand>
</feature>
<feature type="domain" description="Luciferase-like" evidence="7">
    <location>
        <begin position="34"/>
        <end position="387"/>
    </location>
</feature>
<evidence type="ECO:0000259" key="7">
    <source>
        <dbReference type="Pfam" id="PF00296"/>
    </source>
</evidence>
<gene>
    <name evidence="8" type="ORF">EB235_20030</name>
</gene>
<evidence type="ECO:0000256" key="1">
    <source>
        <dbReference type="ARBA" id="ARBA00022630"/>
    </source>
</evidence>
<accession>A0A6M7WWY6</accession>
<keyword evidence="4" id="KW-0503">Monooxygenase</keyword>
<reference evidence="8 9" key="1">
    <citation type="submission" date="2018-10" db="EMBL/GenBank/DDBJ databases">
        <authorList>
            <person name="Perry B.J."/>
            <person name="Sullivan J.T."/>
            <person name="Murphy R.J.T."/>
            <person name="Ramsay J.P."/>
            <person name="Ronson C.W."/>
        </authorList>
    </citation>
    <scope>NUCLEOTIDE SEQUENCE [LARGE SCALE GENOMIC DNA]</scope>
    <source>
        <strain evidence="8 9">R88b</strain>
    </source>
</reference>
<dbReference type="Pfam" id="PF00296">
    <property type="entry name" value="Bac_luciferase"/>
    <property type="match status" value="1"/>
</dbReference>
<feature type="binding site" evidence="6">
    <location>
        <position position="149"/>
    </location>
    <ligand>
        <name>FMN</name>
        <dbReference type="ChEBI" id="CHEBI:58210"/>
    </ligand>
</feature>
<dbReference type="EMBL" id="CP033367">
    <property type="protein sequence ID" value="QKD03501.1"/>
    <property type="molecule type" value="Genomic_DNA"/>
</dbReference>
<evidence type="ECO:0000313" key="8">
    <source>
        <dbReference type="EMBL" id="QKD03501.1"/>
    </source>
</evidence>
<dbReference type="InterPro" id="IPR051260">
    <property type="entry name" value="Diverse_substr_monoxygenases"/>
</dbReference>
<name>A0A6M7WWY6_RHILI</name>
<protein>
    <submittedName>
        <fullName evidence="8">LLM class flavin-dependent oxidoreductase</fullName>
    </submittedName>
</protein>